<dbReference type="InterPro" id="IPR025836">
    <property type="entry name" value="Zn_knuckle_CX2CX4HX4C"/>
</dbReference>
<dbReference type="PANTHER" id="PTHR31286:SF167">
    <property type="entry name" value="OS09G0268800 PROTEIN"/>
    <property type="match status" value="1"/>
</dbReference>
<name>A0AAW2VT62_SESRA</name>
<protein>
    <recommendedName>
        <fullName evidence="1">Zinc knuckle CX2CX4HX4C domain-containing protein</fullName>
    </recommendedName>
</protein>
<sequence length="304" mass="34558">MRFYSKYDLTGTGDGIQATPGGTYSHAISHVIDRKRVVEGCPWSFDKNILILNEVGATENPMQVDLNWCEFYVHIHDLPLSKMNLEIATHVGIKIGRFIGMEDDEAGRAWGASLRIRVALNVNNLLRRALKLRTTGGDEQVVHFTYERLPNFCYLCGRMGHIAKLSAARKQFQQTREKKGLEPPWTVCTLVEQVKFHRPILVFLSETKCKARRVDRLKEKLNYNGIGVDSHGKGGGLMLLWRKDIDVWLQSYSEHHIDTIVSSEEGKGPWRFSGFYGHPEVSKRRTLGIYCIGLAINLLELGFV</sequence>
<dbReference type="InterPro" id="IPR036691">
    <property type="entry name" value="Endo/exonu/phosph_ase_sf"/>
</dbReference>
<dbReference type="PANTHER" id="PTHR31286">
    <property type="entry name" value="GLYCINE-RICH CELL WALL STRUCTURAL PROTEIN 1.8-LIKE"/>
    <property type="match status" value="1"/>
</dbReference>
<dbReference type="Pfam" id="PF14392">
    <property type="entry name" value="zf-CCHC_4"/>
    <property type="match status" value="1"/>
</dbReference>
<evidence type="ECO:0000259" key="1">
    <source>
        <dbReference type="Pfam" id="PF14392"/>
    </source>
</evidence>
<comment type="caution">
    <text evidence="2">The sequence shown here is derived from an EMBL/GenBank/DDBJ whole genome shotgun (WGS) entry which is preliminary data.</text>
</comment>
<evidence type="ECO:0000313" key="2">
    <source>
        <dbReference type="EMBL" id="KAL0431280.1"/>
    </source>
</evidence>
<organism evidence="2">
    <name type="scientific">Sesamum radiatum</name>
    <name type="common">Black benniseed</name>
    <dbReference type="NCBI Taxonomy" id="300843"/>
    <lineage>
        <taxon>Eukaryota</taxon>
        <taxon>Viridiplantae</taxon>
        <taxon>Streptophyta</taxon>
        <taxon>Embryophyta</taxon>
        <taxon>Tracheophyta</taxon>
        <taxon>Spermatophyta</taxon>
        <taxon>Magnoliopsida</taxon>
        <taxon>eudicotyledons</taxon>
        <taxon>Gunneridae</taxon>
        <taxon>Pentapetalae</taxon>
        <taxon>asterids</taxon>
        <taxon>lamiids</taxon>
        <taxon>Lamiales</taxon>
        <taxon>Pedaliaceae</taxon>
        <taxon>Sesamum</taxon>
    </lineage>
</organism>
<feature type="domain" description="Zinc knuckle CX2CX4HX4C" evidence="1">
    <location>
        <begin position="126"/>
        <end position="162"/>
    </location>
</feature>
<gene>
    <name evidence="2" type="ORF">Sradi_0754000</name>
</gene>
<dbReference type="InterPro" id="IPR040256">
    <property type="entry name" value="At4g02000-like"/>
</dbReference>
<proteinExistence type="predicted"/>
<accession>A0AAW2VT62</accession>
<dbReference type="EMBL" id="JACGWJ010000003">
    <property type="protein sequence ID" value="KAL0431280.1"/>
    <property type="molecule type" value="Genomic_DNA"/>
</dbReference>
<reference evidence="2" key="1">
    <citation type="submission" date="2020-06" db="EMBL/GenBank/DDBJ databases">
        <authorList>
            <person name="Li T."/>
            <person name="Hu X."/>
            <person name="Zhang T."/>
            <person name="Song X."/>
            <person name="Zhang H."/>
            <person name="Dai N."/>
            <person name="Sheng W."/>
            <person name="Hou X."/>
            <person name="Wei L."/>
        </authorList>
    </citation>
    <scope>NUCLEOTIDE SEQUENCE</scope>
    <source>
        <strain evidence="2">G02</strain>
        <tissue evidence="2">Leaf</tissue>
    </source>
</reference>
<dbReference type="AlphaFoldDB" id="A0AAW2VT62"/>
<dbReference type="SUPFAM" id="SSF56219">
    <property type="entry name" value="DNase I-like"/>
    <property type="match status" value="1"/>
</dbReference>
<reference evidence="2" key="2">
    <citation type="journal article" date="2024" name="Plant">
        <title>Genomic evolution and insights into agronomic trait innovations of Sesamum species.</title>
        <authorList>
            <person name="Miao H."/>
            <person name="Wang L."/>
            <person name="Qu L."/>
            <person name="Liu H."/>
            <person name="Sun Y."/>
            <person name="Le M."/>
            <person name="Wang Q."/>
            <person name="Wei S."/>
            <person name="Zheng Y."/>
            <person name="Lin W."/>
            <person name="Duan Y."/>
            <person name="Cao H."/>
            <person name="Xiong S."/>
            <person name="Wang X."/>
            <person name="Wei L."/>
            <person name="Li C."/>
            <person name="Ma Q."/>
            <person name="Ju M."/>
            <person name="Zhao R."/>
            <person name="Li G."/>
            <person name="Mu C."/>
            <person name="Tian Q."/>
            <person name="Mei H."/>
            <person name="Zhang T."/>
            <person name="Gao T."/>
            <person name="Zhang H."/>
        </authorList>
    </citation>
    <scope>NUCLEOTIDE SEQUENCE</scope>
    <source>
        <strain evidence="2">G02</strain>
    </source>
</reference>